<feature type="transmembrane region" description="Helical" evidence="1">
    <location>
        <begin position="307"/>
        <end position="326"/>
    </location>
</feature>
<gene>
    <name evidence="3" type="ORF">AWRI4619_LOCUS8862</name>
</gene>
<comment type="caution">
    <text evidence="3">The sequence shown here is derived from an EMBL/GenBank/DDBJ whole genome shotgun (WGS) entry which is preliminary data.</text>
</comment>
<organism evidence="3 4">
    <name type="scientific">Aureobasidium vineae</name>
    <dbReference type="NCBI Taxonomy" id="2773715"/>
    <lineage>
        <taxon>Eukaryota</taxon>
        <taxon>Fungi</taxon>
        <taxon>Dikarya</taxon>
        <taxon>Ascomycota</taxon>
        <taxon>Pezizomycotina</taxon>
        <taxon>Dothideomycetes</taxon>
        <taxon>Dothideomycetidae</taxon>
        <taxon>Dothideales</taxon>
        <taxon>Saccotheciaceae</taxon>
        <taxon>Aureobasidium</taxon>
    </lineage>
</organism>
<dbReference type="Pfam" id="PF26616">
    <property type="entry name" value="CorA-like"/>
    <property type="match status" value="1"/>
</dbReference>
<keyword evidence="4" id="KW-1185">Reference proteome</keyword>
<feature type="domain" description="CorA-like transporter" evidence="2">
    <location>
        <begin position="1"/>
        <end position="168"/>
    </location>
</feature>
<dbReference type="InterPro" id="IPR058257">
    <property type="entry name" value="CorA-like_dom"/>
</dbReference>
<evidence type="ECO:0000259" key="2">
    <source>
        <dbReference type="Pfam" id="PF26616"/>
    </source>
</evidence>
<evidence type="ECO:0000313" key="3">
    <source>
        <dbReference type="EMBL" id="CAD0095546.1"/>
    </source>
</evidence>
<evidence type="ECO:0000256" key="1">
    <source>
        <dbReference type="SAM" id="Phobius"/>
    </source>
</evidence>
<sequence length="367" mass="42417">MLTQILTYHQVTPGYLDFLHAFGAQGNPRGQYFAGFCHQTMIEDNLQAPKMVGRSWRQYQMCYNLRGVAPTKGRDGKITEWSVRQAAIHHQFDVVHGTAVWIVTKGRKDILERFDQLTKQSPALSFESSQDCFKTSLEVHRMFYHWSTEDWRQYIDWLEDGLESNTSLALYGSQESTTSRPTYRPRDLQEIQIWKEKTSQATMLLESNADVMTALQTYYVKLLANEDFPLKFECQKSIQRFAADVDGNIVWIKMQVRRLNLLAEVIGDRKNLTFFSTDVVNYQNDNSTESGTGTSTTSYSHLAMMRWLQVTLPLTLVTILGAWMAFKTATISQKGSEMKDSLVDRKNKVATRWDLRRKLRDLERGKS</sequence>
<keyword evidence="1" id="KW-0812">Transmembrane</keyword>
<proteinExistence type="predicted"/>
<reference evidence="3" key="1">
    <citation type="submission" date="2020-06" db="EMBL/GenBank/DDBJ databases">
        <authorList>
            <person name="Onetto C."/>
        </authorList>
    </citation>
    <scope>NUCLEOTIDE SEQUENCE</scope>
</reference>
<evidence type="ECO:0000313" key="4">
    <source>
        <dbReference type="Proteomes" id="UP000716446"/>
    </source>
</evidence>
<protein>
    <recommendedName>
        <fullName evidence="2">CorA-like transporter domain-containing protein</fullName>
    </recommendedName>
</protein>
<dbReference type="Proteomes" id="UP000716446">
    <property type="component" value="Unassembled WGS sequence"/>
</dbReference>
<keyword evidence="1" id="KW-0472">Membrane</keyword>
<dbReference type="AlphaFoldDB" id="A0A9N8JVM6"/>
<keyword evidence="1" id="KW-1133">Transmembrane helix</keyword>
<dbReference type="EMBL" id="CAIJEN010000015">
    <property type="protein sequence ID" value="CAD0095546.1"/>
    <property type="molecule type" value="Genomic_DNA"/>
</dbReference>
<accession>A0A9N8JVM6</accession>
<name>A0A9N8JVM6_9PEZI</name>